<keyword evidence="4" id="KW-1185">Reference proteome</keyword>
<dbReference type="Pfam" id="PF14827">
    <property type="entry name" value="dCache_3"/>
    <property type="match status" value="1"/>
</dbReference>
<dbReference type="AlphaFoldDB" id="A0A0E4C918"/>
<accession>A0A0E4C918</accession>
<sequence>MREQLRDIQSAVDKINEVCGSLTNYIAVDAEVKKAFADNDQDRLNEIILPVYARWQDNYSINQLQLVSSHGKRVWDVNTLLDANTDLKYRRIIHHSIEQKQRLTVIESFEGKNSIVSTVPFFVADKYIGFCELDLSLHLSLREHLDKMASLENYAVYELQGIESRLLWQKKPPRVELNTDDIRKAQKGTPFYRSSGDKNITLIVVPLVDMDNITVAYIQGEISRQAFIKARNYNYVLLGLLISFIFIVSFYIYQSPIRINCRKK</sequence>
<evidence type="ECO:0000313" key="3">
    <source>
        <dbReference type="EMBL" id="CFX82054.1"/>
    </source>
</evidence>
<keyword evidence="1" id="KW-0472">Membrane</keyword>
<dbReference type="STRING" id="690567.1943"/>
<name>A0A0E4C918_9FIRM</name>
<feature type="domain" description="Double Cache" evidence="2">
    <location>
        <begin position="14"/>
        <end position="138"/>
    </location>
</feature>
<evidence type="ECO:0000313" key="4">
    <source>
        <dbReference type="Proteomes" id="UP000045545"/>
    </source>
</evidence>
<keyword evidence="1" id="KW-1133">Transmembrane helix</keyword>
<reference evidence="3 4" key="1">
    <citation type="submission" date="2015-03" db="EMBL/GenBank/DDBJ databases">
        <authorList>
            <person name="Murphy D."/>
        </authorList>
    </citation>
    <scope>NUCLEOTIDE SEQUENCE [LARGE SCALE GENOMIC DNA]</scope>
    <source>
        <strain evidence="3 4">OL-4</strain>
    </source>
</reference>
<dbReference type="InterPro" id="IPR029150">
    <property type="entry name" value="dCache_3"/>
</dbReference>
<feature type="transmembrane region" description="Helical" evidence="1">
    <location>
        <begin position="233"/>
        <end position="253"/>
    </location>
</feature>
<protein>
    <submittedName>
        <fullName evidence="3">Uncharacterized</fullName>
    </submittedName>
</protein>
<proteinExistence type="predicted"/>
<dbReference type="OrthoDB" id="9804712at2"/>
<keyword evidence="1" id="KW-0812">Transmembrane</keyword>
<dbReference type="EMBL" id="CGIH01000031">
    <property type="protein sequence ID" value="CFX82054.1"/>
    <property type="molecule type" value="Genomic_DNA"/>
</dbReference>
<dbReference type="RefSeq" id="WP_046498244.1">
    <property type="nucleotide sequence ID" value="NZ_CGIH01000031.1"/>
</dbReference>
<evidence type="ECO:0000256" key="1">
    <source>
        <dbReference type="SAM" id="Phobius"/>
    </source>
</evidence>
<dbReference type="Proteomes" id="UP000045545">
    <property type="component" value="Unassembled WGS sequence"/>
</dbReference>
<organism evidence="3 4">
    <name type="scientific">Syntrophomonas zehnderi OL-4</name>
    <dbReference type="NCBI Taxonomy" id="690567"/>
    <lineage>
        <taxon>Bacteria</taxon>
        <taxon>Bacillati</taxon>
        <taxon>Bacillota</taxon>
        <taxon>Clostridia</taxon>
        <taxon>Eubacteriales</taxon>
        <taxon>Syntrophomonadaceae</taxon>
        <taxon>Syntrophomonas</taxon>
    </lineage>
</organism>
<evidence type="ECO:0000259" key="2">
    <source>
        <dbReference type="Pfam" id="PF14827"/>
    </source>
</evidence>
<gene>
    <name evidence="3" type="ORF">1943</name>
</gene>